<dbReference type="Proteomes" id="UP000311382">
    <property type="component" value="Unassembled WGS sequence"/>
</dbReference>
<dbReference type="PANTHER" id="PTHR31303">
    <property type="entry name" value="CTP-DEPENDENT DIACYLGLYCEROL KINASE 1"/>
    <property type="match status" value="1"/>
</dbReference>
<dbReference type="STRING" id="5288.A0A5C5G6T5"/>
<protein>
    <recommendedName>
        <fullName evidence="5">Cytidylyltransferase family-domain-containing protein</fullName>
    </recommendedName>
</protein>
<accession>A0A5C5G6T5</accession>
<feature type="region of interest" description="Disordered" evidence="1">
    <location>
        <begin position="1"/>
        <end position="52"/>
    </location>
</feature>
<feature type="transmembrane region" description="Helical" evidence="2">
    <location>
        <begin position="194"/>
        <end position="212"/>
    </location>
</feature>
<feature type="compositionally biased region" description="Low complexity" evidence="1">
    <location>
        <begin position="30"/>
        <end position="39"/>
    </location>
</feature>
<keyword evidence="2" id="KW-1133">Transmembrane helix</keyword>
<dbReference type="AlphaFoldDB" id="A0A5C5G6T5"/>
<evidence type="ECO:0000313" key="3">
    <source>
        <dbReference type="EMBL" id="TNY24655.1"/>
    </source>
</evidence>
<gene>
    <name evidence="3" type="ORF">DMC30DRAFT_412896</name>
</gene>
<dbReference type="GO" id="GO:0004143">
    <property type="term" value="F:ATP-dependent diacylglycerol kinase activity"/>
    <property type="evidence" value="ECO:0007669"/>
    <property type="project" value="InterPro"/>
</dbReference>
<feature type="transmembrane region" description="Helical" evidence="2">
    <location>
        <begin position="287"/>
        <end position="304"/>
    </location>
</feature>
<proteinExistence type="predicted"/>
<dbReference type="GO" id="GO:0005789">
    <property type="term" value="C:endoplasmic reticulum membrane"/>
    <property type="evidence" value="ECO:0007669"/>
    <property type="project" value="TreeGrafter"/>
</dbReference>
<dbReference type="EMBL" id="SOZI01000001">
    <property type="protein sequence ID" value="TNY24655.1"/>
    <property type="molecule type" value="Genomic_DNA"/>
</dbReference>
<sequence>MELRSRARAQNGQATGEDKVAQAPLKAPTSSSSSSSSSSRAPRSGSEDRVDRGRWRSGLEIPRKLLHSSIAGVVLYLWTSHQDVPTLLRVLGAATLVVGTADLLRFRSTWFERTYENALGYFMRESERHAVNGTIYYLVGVLWCLSLYPRDIAVLSIIMLSLCDTSASVFGRLLGRYTPRLPFAGTLFGAKKSLAGTLAAVGMGMVASHVFWSRYAAGGDEGDVSWLPARMGSMWRGKANEAPLAAWGIQRLPNPQSTLDLNTLVIVNGLTAGLAEAIDFFGFDDNLSLPVFFGFFCWASMYLLG</sequence>
<dbReference type="InterPro" id="IPR037997">
    <property type="entry name" value="Dgk1-like"/>
</dbReference>
<feature type="transmembrane region" description="Helical" evidence="2">
    <location>
        <begin position="154"/>
        <end position="174"/>
    </location>
</feature>
<reference evidence="3 4" key="1">
    <citation type="submission" date="2019-03" db="EMBL/GenBank/DDBJ databases">
        <title>Rhodosporidium diobovatum UCD-FST 08-225 genome sequencing, assembly, and annotation.</title>
        <authorList>
            <person name="Fakankun I.U."/>
            <person name="Fristensky B."/>
            <person name="Levin D.B."/>
        </authorList>
    </citation>
    <scope>NUCLEOTIDE SEQUENCE [LARGE SCALE GENOMIC DNA]</scope>
    <source>
        <strain evidence="3 4">UCD-FST 08-225</strain>
    </source>
</reference>
<feature type="transmembrane region" description="Helical" evidence="2">
    <location>
        <begin position="130"/>
        <end position="148"/>
    </location>
</feature>
<dbReference type="GO" id="GO:0006654">
    <property type="term" value="P:phosphatidic acid biosynthetic process"/>
    <property type="evidence" value="ECO:0007669"/>
    <property type="project" value="TreeGrafter"/>
</dbReference>
<evidence type="ECO:0000256" key="2">
    <source>
        <dbReference type="SAM" id="Phobius"/>
    </source>
</evidence>
<keyword evidence="4" id="KW-1185">Reference proteome</keyword>
<comment type="caution">
    <text evidence="3">The sequence shown here is derived from an EMBL/GenBank/DDBJ whole genome shotgun (WGS) entry which is preliminary data.</text>
</comment>
<dbReference type="OrthoDB" id="5673at2759"/>
<name>A0A5C5G6T5_9BASI</name>
<keyword evidence="2" id="KW-0472">Membrane</keyword>
<evidence type="ECO:0000256" key="1">
    <source>
        <dbReference type="SAM" id="MobiDB-lite"/>
    </source>
</evidence>
<keyword evidence="2" id="KW-0812">Transmembrane</keyword>
<dbReference type="PANTHER" id="PTHR31303:SF1">
    <property type="entry name" value="CTP-DEPENDENT DIACYLGLYCEROL KINASE 1"/>
    <property type="match status" value="1"/>
</dbReference>
<evidence type="ECO:0000313" key="4">
    <source>
        <dbReference type="Proteomes" id="UP000311382"/>
    </source>
</evidence>
<evidence type="ECO:0008006" key="5">
    <source>
        <dbReference type="Google" id="ProtNLM"/>
    </source>
</evidence>
<organism evidence="3 4">
    <name type="scientific">Rhodotorula diobovata</name>
    <dbReference type="NCBI Taxonomy" id="5288"/>
    <lineage>
        <taxon>Eukaryota</taxon>
        <taxon>Fungi</taxon>
        <taxon>Dikarya</taxon>
        <taxon>Basidiomycota</taxon>
        <taxon>Pucciniomycotina</taxon>
        <taxon>Microbotryomycetes</taxon>
        <taxon>Sporidiobolales</taxon>
        <taxon>Sporidiobolaceae</taxon>
        <taxon>Rhodotorula</taxon>
    </lineage>
</organism>